<keyword evidence="1" id="KW-0472">Membrane</keyword>
<dbReference type="EMBL" id="FNGY01000001">
    <property type="protein sequence ID" value="SDL41826.1"/>
    <property type="molecule type" value="Genomic_DNA"/>
</dbReference>
<keyword evidence="3" id="KW-1185">Reference proteome</keyword>
<keyword evidence="1" id="KW-1133">Transmembrane helix</keyword>
<keyword evidence="1" id="KW-0812">Transmembrane</keyword>
<dbReference type="Proteomes" id="UP000183200">
    <property type="component" value="Unassembled WGS sequence"/>
</dbReference>
<feature type="transmembrane region" description="Helical" evidence="1">
    <location>
        <begin position="22"/>
        <end position="39"/>
    </location>
</feature>
<evidence type="ECO:0000313" key="2">
    <source>
        <dbReference type="EMBL" id="SDL41826.1"/>
    </source>
</evidence>
<reference evidence="3" key="1">
    <citation type="submission" date="2016-10" db="EMBL/GenBank/DDBJ databases">
        <authorList>
            <person name="Varghese N."/>
            <person name="Submissions S."/>
        </authorList>
    </citation>
    <scope>NUCLEOTIDE SEQUENCE [LARGE SCALE GENOMIC DNA]</scope>
    <source>
        <strain evidence="3">DSM 19110</strain>
    </source>
</reference>
<dbReference type="RefSeq" id="WP_262502356.1">
    <property type="nucleotide sequence ID" value="NZ_FNGY01000001.1"/>
</dbReference>
<proteinExistence type="predicted"/>
<accession>A0A1G9JX62</accession>
<name>A0A1G9JX62_9SPHI</name>
<protein>
    <submittedName>
        <fullName evidence="2">Uncharacterized protein</fullName>
    </submittedName>
</protein>
<gene>
    <name evidence="2" type="ORF">SAMN05421820_101394</name>
</gene>
<dbReference type="AlphaFoldDB" id="A0A1G9JX62"/>
<sequence>MSAPKQEDSFWTKYKKFATTEILMYLIMIIGIGLGILILS</sequence>
<evidence type="ECO:0000313" key="3">
    <source>
        <dbReference type="Proteomes" id="UP000183200"/>
    </source>
</evidence>
<organism evidence="2 3">
    <name type="scientific">Pedobacter steynii</name>
    <dbReference type="NCBI Taxonomy" id="430522"/>
    <lineage>
        <taxon>Bacteria</taxon>
        <taxon>Pseudomonadati</taxon>
        <taxon>Bacteroidota</taxon>
        <taxon>Sphingobacteriia</taxon>
        <taxon>Sphingobacteriales</taxon>
        <taxon>Sphingobacteriaceae</taxon>
        <taxon>Pedobacter</taxon>
    </lineage>
</organism>
<evidence type="ECO:0000256" key="1">
    <source>
        <dbReference type="SAM" id="Phobius"/>
    </source>
</evidence>